<gene>
    <name evidence="2" type="ORF">CEP52_012828</name>
</gene>
<protein>
    <submittedName>
        <fullName evidence="2">Uncharacterized protein</fullName>
    </submittedName>
</protein>
<feature type="transmembrane region" description="Helical" evidence="1">
    <location>
        <begin position="70"/>
        <end position="92"/>
    </location>
</feature>
<proteinExistence type="predicted"/>
<accession>A0A428SWF1</accession>
<evidence type="ECO:0000256" key="1">
    <source>
        <dbReference type="SAM" id="Phobius"/>
    </source>
</evidence>
<evidence type="ECO:0000313" key="2">
    <source>
        <dbReference type="EMBL" id="RSL94139.1"/>
    </source>
</evidence>
<dbReference type="AlphaFoldDB" id="A0A428SWF1"/>
<name>A0A428SWF1_9HYPO</name>
<sequence length="178" mass="19850">MSGAWKRRETLLSITSSTWQKHELAPQSFGDLAKEEYRNISHNAAHPPPQPQPAVGPDNIWGRLYNSCPISFTVFVIGFIATTVFTPCAIWVPQLFRSAAPVCDFVTIWACLSCRRYHRGRSATEHAGDVPLREIDVIGSTLPELVSLISDLKDLYASLPCMTLIADQFSKLLWFTVG</sequence>
<organism evidence="2 3">
    <name type="scientific">Fusarium oligoseptatum</name>
    <dbReference type="NCBI Taxonomy" id="2604345"/>
    <lineage>
        <taxon>Eukaryota</taxon>
        <taxon>Fungi</taxon>
        <taxon>Dikarya</taxon>
        <taxon>Ascomycota</taxon>
        <taxon>Pezizomycotina</taxon>
        <taxon>Sordariomycetes</taxon>
        <taxon>Hypocreomycetidae</taxon>
        <taxon>Hypocreales</taxon>
        <taxon>Nectriaceae</taxon>
        <taxon>Fusarium</taxon>
        <taxon>Fusarium solani species complex</taxon>
    </lineage>
</organism>
<keyword evidence="1" id="KW-0472">Membrane</keyword>
<keyword evidence="1" id="KW-1133">Transmembrane helix</keyword>
<evidence type="ECO:0000313" key="3">
    <source>
        <dbReference type="Proteomes" id="UP000287144"/>
    </source>
</evidence>
<keyword evidence="3" id="KW-1185">Reference proteome</keyword>
<dbReference type="EMBL" id="NKCK01000172">
    <property type="protein sequence ID" value="RSL94139.1"/>
    <property type="molecule type" value="Genomic_DNA"/>
</dbReference>
<comment type="caution">
    <text evidence="2">The sequence shown here is derived from an EMBL/GenBank/DDBJ whole genome shotgun (WGS) entry which is preliminary data.</text>
</comment>
<keyword evidence="1" id="KW-0812">Transmembrane</keyword>
<reference evidence="2 3" key="1">
    <citation type="submission" date="2017-06" db="EMBL/GenBank/DDBJ databases">
        <title>Comparative genomic analysis of Ambrosia Fusariam Clade fungi.</title>
        <authorList>
            <person name="Stajich J.E."/>
            <person name="Carrillo J."/>
            <person name="Kijimoto T."/>
            <person name="Eskalen A."/>
            <person name="O'Donnell K."/>
            <person name="Kasson M."/>
        </authorList>
    </citation>
    <scope>NUCLEOTIDE SEQUENCE [LARGE SCALE GENOMIC DNA]</scope>
    <source>
        <strain evidence="2 3">NRRL62579</strain>
    </source>
</reference>
<dbReference type="Proteomes" id="UP000287144">
    <property type="component" value="Unassembled WGS sequence"/>
</dbReference>